<dbReference type="InterPro" id="IPR003010">
    <property type="entry name" value="C-N_Hydrolase"/>
</dbReference>
<dbReference type="EMBL" id="BSFM01000004">
    <property type="protein sequence ID" value="GLK82831.1"/>
    <property type="molecule type" value="Genomic_DNA"/>
</dbReference>
<gene>
    <name evidence="3" type="primary">traB</name>
    <name evidence="3" type="ORF">GCM10017653_09000</name>
</gene>
<sequence>MLFPALWAWAPDRVTAAAVSMGYFLAASRGLPQGVSAFYAADIWPGLGLWIGASCLFVGVHAALWTTQPGWTRALRYLAAAVLMAFPPFGITGWAHPVTAAGVLFPGWGWWGLTATVVMLLVMTTRAWPVMMLILAGLWLWSATNRTEPAPPMGWRGADLALGRNLGRERSLAYQDMLIALVRERAASGAHVVILPESALGFWTPTLEGLWKNALRDSDVTLLAGAAVLDRHGYDNVMVAISTGEASVLYRERMPVPVSMWQPWTTWTGAGGGARAHFFANPIAELDDVRIAPVICYEQLIVWPILQSMWFGAETIIAAGNGWWTEGSSIVDIQKASMVAWARLFAVPLVMSFNT</sequence>
<feature type="domain" description="CN hydrolase" evidence="2">
    <location>
        <begin position="155"/>
        <end position="355"/>
    </location>
</feature>
<dbReference type="Proteomes" id="UP001143330">
    <property type="component" value="Unassembled WGS sequence"/>
</dbReference>
<proteinExistence type="predicted"/>
<reference evidence="3" key="1">
    <citation type="journal article" date="2014" name="Int. J. Syst. Evol. Microbiol.">
        <title>Complete genome sequence of Corynebacterium casei LMG S-19264T (=DSM 44701T), isolated from a smear-ripened cheese.</title>
        <authorList>
            <consortium name="US DOE Joint Genome Institute (JGI-PGF)"/>
            <person name="Walter F."/>
            <person name="Albersmeier A."/>
            <person name="Kalinowski J."/>
            <person name="Ruckert C."/>
        </authorList>
    </citation>
    <scope>NUCLEOTIDE SEQUENCE</scope>
    <source>
        <strain evidence="3">VKM B-2789</strain>
    </source>
</reference>
<comment type="caution">
    <text evidence="3">The sequence shown here is derived from an EMBL/GenBank/DDBJ whole genome shotgun (WGS) entry which is preliminary data.</text>
</comment>
<evidence type="ECO:0000256" key="1">
    <source>
        <dbReference type="SAM" id="Phobius"/>
    </source>
</evidence>
<accession>A0A9W6JS98</accession>
<feature type="transmembrane region" description="Helical" evidence="1">
    <location>
        <begin position="108"/>
        <end position="141"/>
    </location>
</feature>
<keyword evidence="1" id="KW-0472">Membrane</keyword>
<organism evidence="3 4">
    <name type="scientific">Ancylobacter defluvii</name>
    <dbReference type="NCBI Taxonomy" id="1282440"/>
    <lineage>
        <taxon>Bacteria</taxon>
        <taxon>Pseudomonadati</taxon>
        <taxon>Pseudomonadota</taxon>
        <taxon>Alphaproteobacteria</taxon>
        <taxon>Hyphomicrobiales</taxon>
        <taxon>Xanthobacteraceae</taxon>
        <taxon>Ancylobacter</taxon>
    </lineage>
</organism>
<keyword evidence="1" id="KW-0812">Transmembrane</keyword>
<dbReference type="Pfam" id="PF00795">
    <property type="entry name" value="CN_hydrolase"/>
    <property type="match status" value="1"/>
</dbReference>
<dbReference type="NCBIfam" id="NF010398">
    <property type="entry name" value="PRK13825.1-2"/>
    <property type="match status" value="1"/>
</dbReference>
<name>A0A9W6JS98_9HYPH</name>
<dbReference type="AlphaFoldDB" id="A0A9W6JS98"/>
<keyword evidence="4" id="KW-1185">Reference proteome</keyword>
<dbReference type="Gene3D" id="3.60.110.10">
    <property type="entry name" value="Carbon-nitrogen hydrolase"/>
    <property type="match status" value="1"/>
</dbReference>
<reference evidence="3" key="2">
    <citation type="submission" date="2023-01" db="EMBL/GenBank/DDBJ databases">
        <authorList>
            <person name="Sun Q."/>
            <person name="Evtushenko L."/>
        </authorList>
    </citation>
    <scope>NUCLEOTIDE SEQUENCE</scope>
    <source>
        <strain evidence="3">VKM B-2789</strain>
    </source>
</reference>
<evidence type="ECO:0000313" key="3">
    <source>
        <dbReference type="EMBL" id="GLK82831.1"/>
    </source>
</evidence>
<evidence type="ECO:0000259" key="2">
    <source>
        <dbReference type="PROSITE" id="PS50263"/>
    </source>
</evidence>
<dbReference type="InterPro" id="IPR036526">
    <property type="entry name" value="C-N_Hydrolase_sf"/>
</dbReference>
<dbReference type="SUPFAM" id="SSF56317">
    <property type="entry name" value="Carbon-nitrogen hydrolase"/>
    <property type="match status" value="1"/>
</dbReference>
<feature type="transmembrane region" description="Helical" evidence="1">
    <location>
        <begin position="77"/>
        <end position="96"/>
    </location>
</feature>
<evidence type="ECO:0000313" key="4">
    <source>
        <dbReference type="Proteomes" id="UP001143330"/>
    </source>
</evidence>
<feature type="transmembrane region" description="Helical" evidence="1">
    <location>
        <begin position="43"/>
        <end position="65"/>
    </location>
</feature>
<dbReference type="PROSITE" id="PS50263">
    <property type="entry name" value="CN_HYDROLASE"/>
    <property type="match status" value="1"/>
</dbReference>
<keyword evidence="1" id="KW-1133">Transmembrane helix</keyword>
<protein>
    <submittedName>
        <fullName evidence="3">Conjugal transfer protein TraB</fullName>
    </submittedName>
</protein>